<evidence type="ECO:0000256" key="4">
    <source>
        <dbReference type="ARBA" id="ARBA00022692"/>
    </source>
</evidence>
<keyword evidence="3" id="KW-1134">Transmembrane beta strand</keyword>
<feature type="compositionally biased region" description="Basic and acidic residues" evidence="8">
    <location>
        <begin position="14"/>
        <end position="37"/>
    </location>
</feature>
<keyword evidence="5" id="KW-0813">Transport</keyword>
<dbReference type="Gene3D" id="3.10.20.310">
    <property type="entry name" value="membrane protein fhac"/>
    <property type="match status" value="1"/>
</dbReference>
<feature type="domain" description="ShlB POTRA" evidence="11">
    <location>
        <begin position="138"/>
        <end position="197"/>
    </location>
</feature>
<dbReference type="AlphaFoldDB" id="A0AAE3N674"/>
<protein>
    <submittedName>
        <fullName evidence="12">ShlB/FhaC/HecB family hemolysin secretion/activation protein</fullName>
    </submittedName>
</protein>
<evidence type="ECO:0000256" key="2">
    <source>
        <dbReference type="ARBA" id="ARBA00009055"/>
    </source>
</evidence>
<organism evidence="12 13">
    <name type="scientific">Xenophilus arseniciresistens</name>
    <dbReference type="NCBI Taxonomy" id="1283306"/>
    <lineage>
        <taxon>Bacteria</taxon>
        <taxon>Pseudomonadati</taxon>
        <taxon>Pseudomonadota</taxon>
        <taxon>Betaproteobacteria</taxon>
        <taxon>Burkholderiales</taxon>
        <taxon>Comamonadaceae</taxon>
        <taxon>Xenophilus</taxon>
    </lineage>
</organism>
<dbReference type="FunFam" id="2.40.160.50:FF:000009">
    <property type="entry name" value="Putative hemolysin activator protein"/>
    <property type="match status" value="1"/>
</dbReference>
<dbReference type="Pfam" id="PF03865">
    <property type="entry name" value="ShlB"/>
    <property type="match status" value="1"/>
</dbReference>
<evidence type="ECO:0000256" key="3">
    <source>
        <dbReference type="ARBA" id="ARBA00022452"/>
    </source>
</evidence>
<evidence type="ECO:0000256" key="8">
    <source>
        <dbReference type="SAM" id="MobiDB-lite"/>
    </source>
</evidence>
<feature type="domain" description="Haemolysin activator HlyB C-terminal" evidence="9">
    <location>
        <begin position="206"/>
        <end position="523"/>
    </location>
</feature>
<dbReference type="InterPro" id="IPR027282">
    <property type="entry name" value="TPS"/>
</dbReference>
<gene>
    <name evidence="12" type="ORF">PGB34_04570</name>
</gene>
<name>A0AAE3N674_9BURK</name>
<dbReference type="GO" id="GO:0008320">
    <property type="term" value="F:protein transmembrane transporter activity"/>
    <property type="evidence" value="ECO:0007669"/>
    <property type="project" value="TreeGrafter"/>
</dbReference>
<evidence type="ECO:0000256" key="6">
    <source>
        <dbReference type="ARBA" id="ARBA00023136"/>
    </source>
</evidence>
<comment type="caution">
    <text evidence="12">The sequence shown here is derived from an EMBL/GenBank/DDBJ whole genome shotgun (WGS) entry which is preliminary data.</text>
</comment>
<evidence type="ECO:0000256" key="7">
    <source>
        <dbReference type="ARBA" id="ARBA00023237"/>
    </source>
</evidence>
<dbReference type="PANTHER" id="PTHR34597">
    <property type="entry name" value="SLR1661 PROTEIN"/>
    <property type="match status" value="1"/>
</dbReference>
<dbReference type="PIRSF" id="PIRSF029745">
    <property type="entry name" value="FhaC"/>
    <property type="match status" value="1"/>
</dbReference>
<evidence type="ECO:0000259" key="10">
    <source>
        <dbReference type="Pfam" id="PF08479"/>
    </source>
</evidence>
<evidence type="ECO:0000259" key="9">
    <source>
        <dbReference type="Pfam" id="PF03865"/>
    </source>
</evidence>
<dbReference type="Pfam" id="PF08479">
    <property type="entry name" value="POTRA_2"/>
    <property type="match status" value="1"/>
</dbReference>
<comment type="similarity">
    <text evidence="2">Belongs to the TPS (TC 1.B.20) family.</text>
</comment>
<comment type="subcellular location">
    <subcellularLocation>
        <location evidence="1">Cell outer membrane</location>
    </subcellularLocation>
</comment>
<dbReference type="Proteomes" id="UP001212602">
    <property type="component" value="Unassembled WGS sequence"/>
</dbReference>
<dbReference type="InterPro" id="IPR005565">
    <property type="entry name" value="Hemolysn_activator_HlyB_C"/>
</dbReference>
<evidence type="ECO:0000313" key="13">
    <source>
        <dbReference type="Proteomes" id="UP001212602"/>
    </source>
</evidence>
<sequence length="565" mass="61572">MAQSNPTAPNPFIEEIRQQERERALREQQERSVDARLQRQGPASTQRLPDAETPCFRIDRITLGGELAGEFQWALPAADGGSGDDSPLGRCLGTEGINIVLSRLQQAVIAQGYVTTRVLAGPQDLTRGELTLTLVPGRITAIRLASDAAGQAPAGDRLLLSAIPARPGDLLNIRDIEQGLENLKRAPTAEADIQIEPSQSPNARPGDSELVVKYVQGRRLRGALSLDDSGTEATGRYQTGLTVSADNLLGLNDLLYLSANHSIDDHFLGNPRKGTEGQTLHYSVPYGDWLAGFTASRSRYRQTVAGLSQDYVYGGRTENAEFKLSRLIWRNQQHKTTLSLRGFRRESRSDVDGTEIDVQHRVVGGWELGLNHKAFIGQATLEGNLAHRRGTGAFGALPAPEEAYGEGTSRMRLWAADVQLTVPFQVGEQKLRYAGQWRAQWNRTPLTPQDRFAIGGRYSVRGFDGETSLLAERGWLLRNDLGWAMGASGAELYVGLDYGHVGGFSVRHLLGNHLAGAVLGVRGALRAGPGTSNLNYDLFIGAPVWKPEGFPTARVTAGFNLNYSF</sequence>
<evidence type="ECO:0000259" key="11">
    <source>
        <dbReference type="Pfam" id="PF17287"/>
    </source>
</evidence>
<dbReference type="GO" id="GO:0006811">
    <property type="term" value="P:monoatomic ion transport"/>
    <property type="evidence" value="ECO:0007669"/>
    <property type="project" value="UniProtKB-KW"/>
</dbReference>
<dbReference type="Pfam" id="PF17287">
    <property type="entry name" value="POTRA_3"/>
    <property type="match status" value="1"/>
</dbReference>
<dbReference type="GO" id="GO:0009279">
    <property type="term" value="C:cell outer membrane"/>
    <property type="evidence" value="ECO:0007669"/>
    <property type="project" value="UniProtKB-SubCell"/>
</dbReference>
<keyword evidence="7" id="KW-0998">Cell outer membrane</keyword>
<reference evidence="12" key="1">
    <citation type="submission" date="2023-01" db="EMBL/GenBank/DDBJ databases">
        <title>Xenophilus mangrovi sp. nov., isolated from soil of Mangrove nature reserve.</title>
        <authorList>
            <person name="Xu S."/>
            <person name="Liu Z."/>
            <person name="Xu Y."/>
        </authorList>
    </citation>
    <scope>NUCLEOTIDE SEQUENCE</scope>
    <source>
        <strain evidence="12">YW8</strain>
    </source>
</reference>
<dbReference type="PANTHER" id="PTHR34597:SF3">
    <property type="entry name" value="OUTER MEMBRANE TRANSPORTER CDIB"/>
    <property type="match status" value="1"/>
</dbReference>
<dbReference type="GO" id="GO:0098046">
    <property type="term" value="C:type V protein secretion system complex"/>
    <property type="evidence" value="ECO:0007669"/>
    <property type="project" value="TreeGrafter"/>
</dbReference>
<dbReference type="GO" id="GO:0046819">
    <property type="term" value="P:protein secretion by the type V secretion system"/>
    <property type="evidence" value="ECO:0007669"/>
    <property type="project" value="TreeGrafter"/>
</dbReference>
<feature type="domain" description="Polypeptide-transport-associated ShlB-type" evidence="10">
    <location>
        <begin position="88"/>
        <end position="137"/>
    </location>
</feature>
<feature type="region of interest" description="Disordered" evidence="8">
    <location>
        <begin position="1"/>
        <end position="51"/>
    </location>
</feature>
<proteinExistence type="inferred from homology"/>
<dbReference type="InterPro" id="IPR035251">
    <property type="entry name" value="ShlB_POTRA"/>
</dbReference>
<accession>A0AAE3N674</accession>
<dbReference type="RefSeq" id="WP_271426908.1">
    <property type="nucleotide sequence ID" value="NZ_JAQIPB010000002.1"/>
</dbReference>
<dbReference type="Gene3D" id="2.40.160.50">
    <property type="entry name" value="membrane protein fhac: a member of the omp85/tpsb transporter family"/>
    <property type="match status" value="1"/>
</dbReference>
<evidence type="ECO:0000256" key="5">
    <source>
        <dbReference type="ARBA" id="ARBA00023065"/>
    </source>
</evidence>
<evidence type="ECO:0000256" key="1">
    <source>
        <dbReference type="ARBA" id="ARBA00004442"/>
    </source>
</evidence>
<dbReference type="InterPro" id="IPR013686">
    <property type="entry name" value="Polypept-transport_assoc_ShlB"/>
</dbReference>
<dbReference type="InterPro" id="IPR051544">
    <property type="entry name" value="TPS_OM_transporter"/>
</dbReference>
<keyword evidence="4" id="KW-0812">Transmembrane</keyword>
<keyword evidence="13" id="KW-1185">Reference proteome</keyword>
<keyword evidence="6" id="KW-0472">Membrane</keyword>
<evidence type="ECO:0000313" key="12">
    <source>
        <dbReference type="EMBL" id="MDA7415628.1"/>
    </source>
</evidence>
<dbReference type="EMBL" id="JAQIPB010000002">
    <property type="protein sequence ID" value="MDA7415628.1"/>
    <property type="molecule type" value="Genomic_DNA"/>
</dbReference>
<keyword evidence="5" id="KW-0406">Ion transport</keyword>